<dbReference type="Proteomes" id="UP000178187">
    <property type="component" value="Unassembled WGS sequence"/>
</dbReference>
<evidence type="ECO:0000313" key="1">
    <source>
        <dbReference type="EMBL" id="OGW96936.1"/>
    </source>
</evidence>
<accession>A0A1G1KVH4</accession>
<comment type="caution">
    <text evidence="1">The sequence shown here is derived from an EMBL/GenBank/DDBJ whole genome shotgun (WGS) entry which is preliminary data.</text>
</comment>
<evidence type="ECO:0000313" key="2">
    <source>
        <dbReference type="Proteomes" id="UP000178187"/>
    </source>
</evidence>
<dbReference type="AlphaFoldDB" id="A0A1G1KVH4"/>
<organism evidence="1 2">
    <name type="scientific">Candidatus Danuiimicrobium aquiferis</name>
    <dbReference type="NCBI Taxonomy" id="1801832"/>
    <lineage>
        <taxon>Bacteria</taxon>
        <taxon>Pseudomonadati</taxon>
        <taxon>Candidatus Omnitrophota</taxon>
        <taxon>Candidatus Danuiimicrobium</taxon>
    </lineage>
</organism>
<sequence length="75" mass="8625">MINKTMHEKIEIVLPCAFPAKYDQNRIKEHVPSPTGIAMISANEIRSERRIPRVSCATRQKPRRRGMMSGNSEFI</sequence>
<protein>
    <submittedName>
        <fullName evidence="1">Uncharacterized protein</fullName>
    </submittedName>
</protein>
<proteinExistence type="predicted"/>
<name>A0A1G1KVH4_9BACT</name>
<dbReference type="EMBL" id="MHFR01000045">
    <property type="protein sequence ID" value="OGW96936.1"/>
    <property type="molecule type" value="Genomic_DNA"/>
</dbReference>
<gene>
    <name evidence="1" type="ORF">A3G33_02945</name>
</gene>
<reference evidence="1 2" key="1">
    <citation type="journal article" date="2016" name="Nat. Commun.">
        <title>Thousands of microbial genomes shed light on interconnected biogeochemical processes in an aquifer system.</title>
        <authorList>
            <person name="Anantharaman K."/>
            <person name="Brown C.T."/>
            <person name="Hug L.A."/>
            <person name="Sharon I."/>
            <person name="Castelle C.J."/>
            <person name="Probst A.J."/>
            <person name="Thomas B.C."/>
            <person name="Singh A."/>
            <person name="Wilkins M.J."/>
            <person name="Karaoz U."/>
            <person name="Brodie E.L."/>
            <person name="Williams K.H."/>
            <person name="Hubbard S.S."/>
            <person name="Banfield J.F."/>
        </authorList>
    </citation>
    <scope>NUCLEOTIDE SEQUENCE [LARGE SCALE GENOMIC DNA]</scope>
</reference>